<protein>
    <submittedName>
        <fullName evidence="1">Uncharacterized protein</fullName>
    </submittedName>
</protein>
<sequence length="73" mass="8454">MSVVVDGRLVDTVAIRREIERRFPGVVAWYGEHTCRWWAVVWCGQWRLLEAPTPRALVGAIEVATFRRSSVVW</sequence>
<gene>
    <name evidence="1" type="ORF">ACFQ11_19085</name>
</gene>
<name>A0ABW3ETF0_9ACTN</name>
<evidence type="ECO:0000313" key="1">
    <source>
        <dbReference type="EMBL" id="MFD0902512.1"/>
    </source>
</evidence>
<keyword evidence="2" id="KW-1185">Reference proteome</keyword>
<evidence type="ECO:0000313" key="2">
    <source>
        <dbReference type="Proteomes" id="UP001596972"/>
    </source>
</evidence>
<dbReference type="RefSeq" id="WP_378300369.1">
    <property type="nucleotide sequence ID" value="NZ_JBHTJA010000036.1"/>
</dbReference>
<dbReference type="Proteomes" id="UP001596972">
    <property type="component" value="Unassembled WGS sequence"/>
</dbReference>
<reference evidence="2" key="1">
    <citation type="journal article" date="2019" name="Int. J. Syst. Evol. Microbiol.">
        <title>The Global Catalogue of Microorganisms (GCM) 10K type strain sequencing project: providing services to taxonomists for standard genome sequencing and annotation.</title>
        <authorList>
            <consortium name="The Broad Institute Genomics Platform"/>
            <consortium name="The Broad Institute Genome Sequencing Center for Infectious Disease"/>
            <person name="Wu L."/>
            <person name="Ma J."/>
        </authorList>
    </citation>
    <scope>NUCLEOTIDE SEQUENCE [LARGE SCALE GENOMIC DNA]</scope>
    <source>
        <strain evidence="2">JCM 31202</strain>
    </source>
</reference>
<accession>A0ABW3ETF0</accession>
<dbReference type="EMBL" id="JBHTJA010000036">
    <property type="protein sequence ID" value="MFD0902512.1"/>
    <property type="molecule type" value="Genomic_DNA"/>
</dbReference>
<organism evidence="1 2">
    <name type="scientific">Actinomadura sediminis</name>
    <dbReference type="NCBI Taxonomy" id="1038904"/>
    <lineage>
        <taxon>Bacteria</taxon>
        <taxon>Bacillati</taxon>
        <taxon>Actinomycetota</taxon>
        <taxon>Actinomycetes</taxon>
        <taxon>Streptosporangiales</taxon>
        <taxon>Thermomonosporaceae</taxon>
        <taxon>Actinomadura</taxon>
    </lineage>
</organism>
<proteinExistence type="predicted"/>
<comment type="caution">
    <text evidence="1">The sequence shown here is derived from an EMBL/GenBank/DDBJ whole genome shotgun (WGS) entry which is preliminary data.</text>
</comment>